<evidence type="ECO:0000259" key="1">
    <source>
        <dbReference type="PROSITE" id="PS51186"/>
    </source>
</evidence>
<accession>H3NJG8</accession>
<dbReference type="PROSITE" id="PS51186">
    <property type="entry name" value="GNAT"/>
    <property type="match status" value="1"/>
</dbReference>
<dbReference type="HOGENOM" id="CLU_1530007_0_0_9"/>
<proteinExistence type="predicted"/>
<reference evidence="2 3" key="1">
    <citation type="submission" date="2012-01" db="EMBL/GenBank/DDBJ databases">
        <title>The Genome Sequence of Facklamia languida CCUG 37842.</title>
        <authorList>
            <consortium name="The Broad Institute Genome Sequencing Platform"/>
            <person name="Earl A."/>
            <person name="Ward D."/>
            <person name="Feldgarden M."/>
            <person name="Gevers D."/>
            <person name="Huys G."/>
            <person name="Young S.K."/>
            <person name="Zeng Q."/>
            <person name="Gargeya S."/>
            <person name="Fitzgerald M."/>
            <person name="Haas B."/>
            <person name="Abouelleil A."/>
            <person name="Alvarado L."/>
            <person name="Arachchi H.M."/>
            <person name="Berlin A."/>
            <person name="Chapman S.B."/>
            <person name="Gearin G."/>
            <person name="Goldberg J."/>
            <person name="Griggs A."/>
            <person name="Gujja S."/>
            <person name="Hansen M."/>
            <person name="Heiman D."/>
            <person name="Howarth C."/>
            <person name="Larimer J."/>
            <person name="Lui A."/>
            <person name="MacDonald P.J.P."/>
            <person name="McCowen C."/>
            <person name="Montmayeur A."/>
            <person name="Murphy C."/>
            <person name="Neiman D."/>
            <person name="Pearson M."/>
            <person name="Priest M."/>
            <person name="Roberts A."/>
            <person name="Saif S."/>
            <person name="Shea T."/>
            <person name="Sisk P."/>
            <person name="Stolte C."/>
            <person name="Sykes S."/>
            <person name="Wortman J."/>
            <person name="Nusbaum C."/>
            <person name="Birren B."/>
        </authorList>
    </citation>
    <scope>NUCLEOTIDE SEQUENCE [LARGE SCALE GENOMIC DNA]</scope>
    <source>
        <strain evidence="2 3">CCUG 37842</strain>
    </source>
</reference>
<dbReference type="RefSeq" id="WP_006309142.1">
    <property type="nucleotide sequence ID" value="NZ_JH601133.1"/>
</dbReference>
<dbReference type="Gene3D" id="3.40.630.30">
    <property type="match status" value="1"/>
</dbReference>
<dbReference type="STRING" id="883113.HMPREF9708_01007"/>
<gene>
    <name evidence="2" type="ORF">HMPREF9708_01007</name>
</gene>
<evidence type="ECO:0000313" key="3">
    <source>
        <dbReference type="Proteomes" id="UP000006190"/>
    </source>
</evidence>
<comment type="caution">
    <text evidence="2">The sequence shown here is derived from an EMBL/GenBank/DDBJ whole genome shotgun (WGS) entry which is preliminary data.</text>
</comment>
<evidence type="ECO:0000313" key="2">
    <source>
        <dbReference type="EMBL" id="EHR36781.1"/>
    </source>
</evidence>
<dbReference type="eggNOG" id="COG1670">
    <property type="taxonomic scope" value="Bacteria"/>
</dbReference>
<dbReference type="SUPFAM" id="SSF55729">
    <property type="entry name" value="Acyl-CoA N-acyltransferases (Nat)"/>
    <property type="match status" value="1"/>
</dbReference>
<dbReference type="InterPro" id="IPR016181">
    <property type="entry name" value="Acyl_CoA_acyltransferase"/>
</dbReference>
<name>H3NJG8_9LACT</name>
<dbReference type="Proteomes" id="UP000006190">
    <property type="component" value="Unassembled WGS sequence"/>
</dbReference>
<keyword evidence="3" id="KW-1185">Reference proteome</keyword>
<dbReference type="AlphaFoldDB" id="H3NJG8"/>
<dbReference type="GO" id="GO:0016747">
    <property type="term" value="F:acyltransferase activity, transferring groups other than amino-acyl groups"/>
    <property type="evidence" value="ECO:0007669"/>
    <property type="project" value="InterPro"/>
</dbReference>
<dbReference type="EMBL" id="AGEG01000013">
    <property type="protein sequence ID" value="EHR36781.1"/>
    <property type="molecule type" value="Genomic_DNA"/>
</dbReference>
<organism evidence="2 3">
    <name type="scientific">Facklamia languida CCUG 37842</name>
    <dbReference type="NCBI Taxonomy" id="883113"/>
    <lineage>
        <taxon>Bacteria</taxon>
        <taxon>Bacillati</taxon>
        <taxon>Bacillota</taxon>
        <taxon>Bacilli</taxon>
        <taxon>Lactobacillales</taxon>
        <taxon>Aerococcaceae</taxon>
        <taxon>Facklamia</taxon>
    </lineage>
</organism>
<sequence>MNNPEAVQLYIPTLEELDFYQSRLFDPDTMSYNAPWFPPNGCIPFPKEKWAPWYERWVNQEPERFYAYLQRSRDKAFVGDVNFHYNPEDNWWDMGIVILAEERGKGYAKQGLRLLLQRAFEVNHLSLLHNHFERGRQAAYHLHTLNGFKEGHEEDGIVHLYLTKEDYFNGLSDQSVV</sequence>
<protein>
    <recommendedName>
        <fullName evidence="1">N-acetyltransferase domain-containing protein</fullName>
    </recommendedName>
</protein>
<dbReference type="InterPro" id="IPR000182">
    <property type="entry name" value="GNAT_dom"/>
</dbReference>
<feature type="domain" description="N-acetyltransferase" evidence="1">
    <location>
        <begin position="9"/>
        <end position="167"/>
    </location>
</feature>
<dbReference type="Pfam" id="PF13302">
    <property type="entry name" value="Acetyltransf_3"/>
    <property type="match status" value="1"/>
</dbReference>
<dbReference type="PATRIC" id="fig|883113.3.peg.1001"/>